<dbReference type="EMBL" id="CATOUU010000380">
    <property type="protein sequence ID" value="CAI9927175.1"/>
    <property type="molecule type" value="Genomic_DNA"/>
</dbReference>
<reference evidence="1" key="1">
    <citation type="submission" date="2023-06" db="EMBL/GenBank/DDBJ databases">
        <authorList>
            <person name="Kurt Z."/>
        </authorList>
    </citation>
    <scope>NUCLEOTIDE SEQUENCE</scope>
</reference>
<evidence type="ECO:0000313" key="2">
    <source>
        <dbReference type="EMBL" id="CAL5972092.1"/>
    </source>
</evidence>
<dbReference type="EMBL" id="CAXDID020000003">
    <property type="protein sequence ID" value="CAL5972092.1"/>
    <property type="molecule type" value="Genomic_DNA"/>
</dbReference>
<evidence type="ECO:0000313" key="3">
    <source>
        <dbReference type="Proteomes" id="UP001642409"/>
    </source>
</evidence>
<reference evidence="2 3" key="2">
    <citation type="submission" date="2024-07" db="EMBL/GenBank/DDBJ databases">
        <authorList>
            <person name="Akdeniz Z."/>
        </authorList>
    </citation>
    <scope>NUCLEOTIDE SEQUENCE [LARGE SCALE GENOMIC DNA]</scope>
</reference>
<organism evidence="1">
    <name type="scientific">Hexamita inflata</name>
    <dbReference type="NCBI Taxonomy" id="28002"/>
    <lineage>
        <taxon>Eukaryota</taxon>
        <taxon>Metamonada</taxon>
        <taxon>Diplomonadida</taxon>
        <taxon>Hexamitidae</taxon>
        <taxon>Hexamitinae</taxon>
        <taxon>Hexamita</taxon>
    </lineage>
</organism>
<keyword evidence="3" id="KW-1185">Reference proteome</keyword>
<dbReference type="Proteomes" id="UP001642409">
    <property type="component" value="Unassembled WGS sequence"/>
</dbReference>
<name>A0AA86TSX1_9EUKA</name>
<dbReference type="AlphaFoldDB" id="A0AA86TSX1"/>
<accession>A0AA86TSX1</accession>
<comment type="caution">
    <text evidence="1">The sequence shown here is derived from an EMBL/GenBank/DDBJ whole genome shotgun (WGS) entry which is preliminary data.</text>
</comment>
<sequence>MISIDSTNTNVQFQTKLYTCILQVQQSPNLFLRIVDTDLQLIDDNNQIKFKRNKMLEFPTALLVHRGKILLQLGCANLIDLITQKKYQTDYTYDNTPTHAISLNNYLYIHVNSEINIVHNKKLKFIQQCSGFLVQFCENIYSVSFELEHVIFKSLKGRINKLVFIAKQYQQYNSIFVVANDKQILFFSLATQKSKVVQCQDLNLIQELGRLGYQLQKQSVEQIFGEEEFLIQQKQMNEYLNQNQNYFDQNCKQVIKYIKGDKYNEQIEAPQIQTYLYDFQHGGWKNNFWGLHRIFLDFLFIVYMYICTQCKYIQFSLNINIAQNKKRSFSPIFNSQLYLQARCGCRIQQGYTWVQT</sequence>
<evidence type="ECO:0000313" key="1">
    <source>
        <dbReference type="EMBL" id="CAI9927175.1"/>
    </source>
</evidence>
<protein>
    <submittedName>
        <fullName evidence="2">Hypothetical_protein</fullName>
    </submittedName>
</protein>
<gene>
    <name evidence="1" type="ORF">HINF_LOCUS14820</name>
    <name evidence="2" type="ORF">HINF_LOCUS1732</name>
</gene>
<proteinExistence type="predicted"/>